<evidence type="ECO:0000313" key="2">
    <source>
        <dbReference type="Proteomes" id="UP000663861"/>
    </source>
</evidence>
<organism evidence="1 2">
    <name type="scientific">Rhizoctonia solani</name>
    <dbReference type="NCBI Taxonomy" id="456999"/>
    <lineage>
        <taxon>Eukaryota</taxon>
        <taxon>Fungi</taxon>
        <taxon>Dikarya</taxon>
        <taxon>Basidiomycota</taxon>
        <taxon>Agaricomycotina</taxon>
        <taxon>Agaricomycetes</taxon>
        <taxon>Cantharellales</taxon>
        <taxon>Ceratobasidiaceae</taxon>
        <taxon>Rhizoctonia</taxon>
    </lineage>
</organism>
<dbReference type="PANTHER" id="PTHR33266:SF1">
    <property type="entry name" value="F-BOX DOMAIN-CONTAINING PROTEIN"/>
    <property type="match status" value="1"/>
</dbReference>
<dbReference type="EMBL" id="CAJMWY010000854">
    <property type="protein sequence ID" value="CAE6449509.1"/>
    <property type="molecule type" value="Genomic_DNA"/>
</dbReference>
<accession>A0A8H3B6X0</accession>
<gene>
    <name evidence="1" type="ORF">RDB_LOCUS52718</name>
</gene>
<evidence type="ECO:0000313" key="1">
    <source>
        <dbReference type="EMBL" id="CAE6449509.1"/>
    </source>
</evidence>
<dbReference type="AlphaFoldDB" id="A0A8H3B6X0"/>
<dbReference type="PANTHER" id="PTHR33266">
    <property type="entry name" value="CHROMOSOME 15, WHOLE GENOME SHOTGUN SEQUENCE"/>
    <property type="match status" value="1"/>
</dbReference>
<protein>
    <submittedName>
        <fullName evidence="1">Uncharacterized protein</fullName>
    </submittedName>
</protein>
<reference evidence="1" key="1">
    <citation type="submission" date="2021-01" db="EMBL/GenBank/DDBJ databases">
        <authorList>
            <person name="Kaushik A."/>
        </authorList>
    </citation>
    <scope>NUCLEOTIDE SEQUENCE</scope>
    <source>
        <strain evidence="1">AG4-RS23</strain>
    </source>
</reference>
<dbReference type="Proteomes" id="UP000663861">
    <property type="component" value="Unassembled WGS sequence"/>
</dbReference>
<sequence length="217" mass="24388">MTDMFRELGRSKANRSLANACTTRVMSSMGRPLWFAHHKKWEESGYPNSRPKPEHVLDFAAEKLAAPGSLEHVSQLELAALSIRIGITFESTTHASREAESQQVESHMRVVYGIPKYWEYMRTGTPSEPVLAEAAARYLNPIFNGDKISTAGPRILFENCQNDFIARGERGKLCGRLLVTVAHDITVAETPAEIEKSLVDRRVRFHRPVPVLAFLRA</sequence>
<name>A0A8H3B6X0_9AGAM</name>
<comment type="caution">
    <text evidence="1">The sequence shown here is derived from an EMBL/GenBank/DDBJ whole genome shotgun (WGS) entry which is preliminary data.</text>
</comment>
<proteinExistence type="predicted"/>